<dbReference type="PANTHER" id="PTHR38690:SF1">
    <property type="entry name" value="PROTEASE"/>
    <property type="match status" value="1"/>
</dbReference>
<keyword evidence="2" id="KW-1133">Transmembrane helix</keyword>
<dbReference type="InterPro" id="IPR025263">
    <property type="entry name" value="YhdP_central"/>
</dbReference>
<feature type="region of interest" description="Disordered" evidence="1">
    <location>
        <begin position="1275"/>
        <end position="1302"/>
    </location>
</feature>
<keyword evidence="2" id="KW-0472">Membrane</keyword>
<evidence type="ECO:0000313" key="5">
    <source>
        <dbReference type="Proteomes" id="UP000286934"/>
    </source>
</evidence>
<evidence type="ECO:0000313" key="4">
    <source>
        <dbReference type="EMBL" id="RUO37588.1"/>
    </source>
</evidence>
<feature type="domain" description="YhdP central" evidence="3">
    <location>
        <begin position="6"/>
        <end position="1262"/>
    </location>
</feature>
<evidence type="ECO:0000259" key="3">
    <source>
        <dbReference type="Pfam" id="PF13116"/>
    </source>
</evidence>
<sequence length="1302" mass="144759">MNVRSTVSFIIRKLWLTAAVLLVGLAVLISIVRFSLPYLDHFRTDIEQQISSRFNQEVQIGSLSATWSGIGPALVLNDVELVVSEGTEATVTVRDLRLGIDFWNSLLQRQVLLDHFVLTGMELDVYYQGNSQQNLLQELQEPLETLLFQQLERFQMHESIVRMHIGNQTPRAVEIEELRWYRDDARKQATGLFRIPDITANSLDFVLDLHGSSFAEMSGSLYVEAQQLDISPWLQEVTQTSSIERAEFNLQAWLDFDDGQFGDGQVRFAENILEWKKDDDVHRLVTTPTVWTLFPETRGWILNSNPMVARLNEQEWRLEQVTWQYSEGAHIWNLNDIELIDFGPVWNLFGAPGVAMGDWADGLQLQGWLDSLQIQLTDEREWQLYGRGSDIAWQPHRGVPGINGLQMEVWSTLAQGNFLIQGDSVALSSPATYNDAKVLNEVLVSGGWSQEQGSWELDVDEALFSLPGADISQEVRFSGTQGEPVEVDWLLNGGTPGMDVLEVVSLLPLQLGEKLGNYLTDSLLDGDVDSLSMVWRGPINSFPYTEGEGVLQAQALINNMNYRFQPNWPAVMGTQAELTFSGDQLNISARGGSLQDIPLTTVDAKIMNISGADRHLHIAADVQANGTQLRELFMASPLEKSVGAALSRVLPTGDLSGAFTLDIPLPKGEKPVVRAQGRVDFAEQDIHIQPVNLWLRDVDGYLTFDNADINFVTERSSVFGMPVNVSLTGARGDNGYELESTIQADWQAEQLQSEQPDIPLIQQLEGSLNWEADFTMELAPEGYQYRWLMDANLESLAMLLPEPFAKTAGEDRSIRIEVAGNQEQLRATANTPAVFDLRGDMRIGSGAFQALELQIGDSPYTVGARPENGFRIMAGMQEAELGDWLPVIVSLSSAIPERAETIVNTDLNNVTRSPIPPLSRVDATIGSLQWFGQDFTNTEIEGRSSGDGWLLDVNASNGRARIDWSTIGEGQLTVAADFLELTSPPEVDSDSRVIEDRSWLDNMPPIIFTCRICRFQERELGEVAMRLEPANKEEQVRQFEIRKGGTVLQARGGWSGEGAELRTSLQGSLKSNNIGSYLNELGFNSVVRDSSADFRFQLGWDGALQDWNKETLRGEVNWSLGAGYLRDVSDGGARLLSILSLESVLRKLTLDFRDIFARGMFYSSFGGTLTLDQGVISTDNTRMNGSAGDMSVAGYTNLLDESLHYRLSYVPKVTSSLPVLLAFMVNPPSGIAALVLDRMLHDAEVISRLEYEVTGSMQEPVVTEVQRDSAEVELPEMAEDVLPPELPENTEAKREQGGEQNE</sequence>
<name>A0A432WV01_9GAMM</name>
<dbReference type="NCBIfam" id="TIGR02099">
    <property type="entry name" value="YhdP family protein"/>
    <property type="match status" value="1"/>
</dbReference>
<dbReference type="Pfam" id="PF13116">
    <property type="entry name" value="YhdP"/>
    <property type="match status" value="1"/>
</dbReference>
<keyword evidence="2" id="KW-0812">Transmembrane</keyword>
<keyword evidence="5" id="KW-1185">Reference proteome</keyword>
<evidence type="ECO:0000256" key="2">
    <source>
        <dbReference type="SAM" id="Phobius"/>
    </source>
</evidence>
<dbReference type="InterPro" id="IPR011836">
    <property type="entry name" value="YhdP"/>
</dbReference>
<evidence type="ECO:0000256" key="1">
    <source>
        <dbReference type="SAM" id="MobiDB-lite"/>
    </source>
</evidence>
<dbReference type="Proteomes" id="UP000286934">
    <property type="component" value="Unassembled WGS sequence"/>
</dbReference>
<feature type="transmembrane region" description="Helical" evidence="2">
    <location>
        <begin position="14"/>
        <end position="36"/>
    </location>
</feature>
<organism evidence="4 5">
    <name type="scientific">Aliidiomarina shirensis</name>
    <dbReference type="NCBI Taxonomy" id="1048642"/>
    <lineage>
        <taxon>Bacteria</taxon>
        <taxon>Pseudomonadati</taxon>
        <taxon>Pseudomonadota</taxon>
        <taxon>Gammaproteobacteria</taxon>
        <taxon>Alteromonadales</taxon>
        <taxon>Idiomarinaceae</taxon>
        <taxon>Aliidiomarina</taxon>
    </lineage>
</organism>
<feature type="compositionally biased region" description="Basic and acidic residues" evidence="1">
    <location>
        <begin position="1290"/>
        <end position="1302"/>
    </location>
</feature>
<dbReference type="RefSeq" id="WP_126806951.1">
    <property type="nucleotide sequence ID" value="NZ_PIPP01000002.1"/>
</dbReference>
<protein>
    <submittedName>
        <fullName evidence="4">TIGR02099 family protein</fullName>
    </submittedName>
</protein>
<gene>
    <name evidence="4" type="ORF">CWE13_06440</name>
</gene>
<accession>A0A432WV01</accession>
<dbReference type="EMBL" id="PIPP01000002">
    <property type="protein sequence ID" value="RUO37588.1"/>
    <property type="molecule type" value="Genomic_DNA"/>
</dbReference>
<proteinExistence type="predicted"/>
<dbReference type="OrthoDB" id="9762238at2"/>
<dbReference type="PANTHER" id="PTHR38690">
    <property type="entry name" value="PROTEASE-RELATED"/>
    <property type="match status" value="1"/>
</dbReference>
<reference evidence="5" key="1">
    <citation type="journal article" date="2018" name="Front. Microbiol.">
        <title>Genome-Based Analysis Reveals the Taxonomy and Diversity of the Family Idiomarinaceae.</title>
        <authorList>
            <person name="Liu Y."/>
            <person name="Lai Q."/>
            <person name="Shao Z."/>
        </authorList>
    </citation>
    <scope>NUCLEOTIDE SEQUENCE [LARGE SCALE GENOMIC DNA]</scope>
    <source>
        <strain evidence="5">AIS</strain>
    </source>
</reference>
<comment type="caution">
    <text evidence="4">The sequence shown here is derived from an EMBL/GenBank/DDBJ whole genome shotgun (WGS) entry which is preliminary data.</text>
</comment>